<name>A0A3N4LMJ8_9PEZI</name>
<dbReference type="PANTHER" id="PTHR43464:SF19">
    <property type="entry name" value="UBIQUINONE BIOSYNTHESIS O-METHYLTRANSFERASE, MITOCHONDRIAL"/>
    <property type="match status" value="1"/>
</dbReference>
<dbReference type="GO" id="GO:0010420">
    <property type="term" value="F:polyprenyldihydroxybenzoate methyltransferase activity"/>
    <property type="evidence" value="ECO:0007669"/>
    <property type="project" value="InterPro"/>
</dbReference>
<evidence type="ECO:0000313" key="7">
    <source>
        <dbReference type="EMBL" id="RPB24060.1"/>
    </source>
</evidence>
<organism evidence="7 8">
    <name type="scientific">Terfezia boudieri ATCC MYA-4762</name>
    <dbReference type="NCBI Taxonomy" id="1051890"/>
    <lineage>
        <taxon>Eukaryota</taxon>
        <taxon>Fungi</taxon>
        <taxon>Dikarya</taxon>
        <taxon>Ascomycota</taxon>
        <taxon>Pezizomycotina</taxon>
        <taxon>Pezizomycetes</taxon>
        <taxon>Pezizales</taxon>
        <taxon>Pezizaceae</taxon>
        <taxon>Terfezia</taxon>
    </lineage>
</organism>
<dbReference type="InterPro" id="IPR029063">
    <property type="entry name" value="SAM-dependent_MTases_sf"/>
</dbReference>
<feature type="non-terminal residue" evidence="7">
    <location>
        <position position="281"/>
    </location>
</feature>
<feature type="domain" description="Methyltransferase type 11" evidence="6">
    <location>
        <begin position="83"/>
        <end position="184"/>
    </location>
</feature>
<dbReference type="GO" id="GO:0032259">
    <property type="term" value="P:methylation"/>
    <property type="evidence" value="ECO:0007669"/>
    <property type="project" value="UniProtKB-KW"/>
</dbReference>
<dbReference type="InParanoid" id="A0A3N4LMJ8"/>
<evidence type="ECO:0000256" key="2">
    <source>
        <dbReference type="ARBA" id="ARBA00022679"/>
    </source>
</evidence>
<keyword evidence="4" id="KW-0949">S-adenosyl-L-methionine</keyword>
<evidence type="ECO:0000313" key="8">
    <source>
        <dbReference type="Proteomes" id="UP000267821"/>
    </source>
</evidence>
<dbReference type="OrthoDB" id="3265906at2759"/>
<keyword evidence="2 7" id="KW-0808">Transferase</keyword>
<reference evidence="7 8" key="1">
    <citation type="journal article" date="2018" name="Nat. Ecol. Evol.">
        <title>Pezizomycetes genomes reveal the molecular basis of ectomycorrhizal truffle lifestyle.</title>
        <authorList>
            <person name="Murat C."/>
            <person name="Payen T."/>
            <person name="Noel B."/>
            <person name="Kuo A."/>
            <person name="Morin E."/>
            <person name="Chen J."/>
            <person name="Kohler A."/>
            <person name="Krizsan K."/>
            <person name="Balestrini R."/>
            <person name="Da Silva C."/>
            <person name="Montanini B."/>
            <person name="Hainaut M."/>
            <person name="Levati E."/>
            <person name="Barry K.W."/>
            <person name="Belfiori B."/>
            <person name="Cichocki N."/>
            <person name="Clum A."/>
            <person name="Dockter R.B."/>
            <person name="Fauchery L."/>
            <person name="Guy J."/>
            <person name="Iotti M."/>
            <person name="Le Tacon F."/>
            <person name="Lindquist E.A."/>
            <person name="Lipzen A."/>
            <person name="Malagnac F."/>
            <person name="Mello A."/>
            <person name="Molinier V."/>
            <person name="Miyauchi S."/>
            <person name="Poulain J."/>
            <person name="Riccioni C."/>
            <person name="Rubini A."/>
            <person name="Sitrit Y."/>
            <person name="Splivallo R."/>
            <person name="Traeger S."/>
            <person name="Wang M."/>
            <person name="Zifcakova L."/>
            <person name="Wipf D."/>
            <person name="Zambonelli A."/>
            <person name="Paolocci F."/>
            <person name="Nowrousian M."/>
            <person name="Ottonello S."/>
            <person name="Baldrian P."/>
            <person name="Spatafora J.W."/>
            <person name="Henrissat B."/>
            <person name="Nagy L.G."/>
            <person name="Aury J.M."/>
            <person name="Wincker P."/>
            <person name="Grigoriev I.V."/>
            <person name="Bonfante P."/>
            <person name="Martin F.M."/>
        </authorList>
    </citation>
    <scope>NUCLEOTIDE SEQUENCE [LARGE SCALE GENOMIC DNA]</scope>
    <source>
        <strain evidence="7 8">ATCC MYA-4762</strain>
    </source>
</reference>
<dbReference type="EMBL" id="ML121543">
    <property type="protein sequence ID" value="RPB24060.1"/>
    <property type="molecule type" value="Genomic_DNA"/>
</dbReference>
<dbReference type="CDD" id="cd02440">
    <property type="entry name" value="AdoMet_MTases"/>
    <property type="match status" value="1"/>
</dbReference>
<evidence type="ECO:0000259" key="6">
    <source>
        <dbReference type="Pfam" id="PF08241"/>
    </source>
</evidence>
<evidence type="ECO:0000256" key="5">
    <source>
        <dbReference type="SAM" id="MobiDB-lite"/>
    </source>
</evidence>
<dbReference type="PANTHER" id="PTHR43464">
    <property type="entry name" value="METHYLTRANSFERASE"/>
    <property type="match status" value="1"/>
</dbReference>
<dbReference type="InterPro" id="IPR013216">
    <property type="entry name" value="Methyltransf_11"/>
</dbReference>
<evidence type="ECO:0000256" key="4">
    <source>
        <dbReference type="ARBA" id="ARBA00022691"/>
    </source>
</evidence>
<evidence type="ECO:0000256" key="1">
    <source>
        <dbReference type="ARBA" id="ARBA00022603"/>
    </source>
</evidence>
<dbReference type="GO" id="GO:0005739">
    <property type="term" value="C:mitochondrion"/>
    <property type="evidence" value="ECO:0007669"/>
    <property type="project" value="TreeGrafter"/>
</dbReference>
<keyword evidence="3" id="KW-0831">Ubiquinone biosynthesis</keyword>
<dbReference type="SUPFAM" id="SSF53335">
    <property type="entry name" value="S-adenosyl-L-methionine-dependent methyltransferases"/>
    <property type="match status" value="1"/>
</dbReference>
<dbReference type="GO" id="GO:0061542">
    <property type="term" value="F:3-demethylubiquinol 3-O-methyltransferase activity"/>
    <property type="evidence" value="ECO:0007669"/>
    <property type="project" value="InterPro"/>
</dbReference>
<accession>A0A3N4LMJ8</accession>
<dbReference type="Pfam" id="PF08241">
    <property type="entry name" value="Methyltransf_11"/>
    <property type="match status" value="1"/>
</dbReference>
<dbReference type="Proteomes" id="UP000267821">
    <property type="component" value="Unassembled WGS sequence"/>
</dbReference>
<sequence>TRPHSTTTSSADPHEISHFTSLASTWWDSNGSSRILHLMNPLRIQFIKHCLASSSPSSSSRGVKAAAGGGEEGGGGGGGFRYLDVGCGGGILSESLARLPSTKSVLGIDPTPAVLEIARQHLRQDPALAKGGRLRYLNTTIEDLHTGEGGFDVITAMEVMEHVPSPREFLHTCLERVEPGGWVIGSTIARHPVAYLTTKILAEEILRVVPWGTHQWAKYVDVGEIRSWLGEMEGRRVAGGGELWRSDGEVRVMGCVYVPGWGWKEVTGGERVGNYFFGVRR</sequence>
<dbReference type="NCBIfam" id="TIGR01983">
    <property type="entry name" value="UbiG"/>
    <property type="match status" value="1"/>
</dbReference>
<feature type="non-terminal residue" evidence="7">
    <location>
        <position position="1"/>
    </location>
</feature>
<dbReference type="AlphaFoldDB" id="A0A3N4LMJ8"/>
<keyword evidence="1 7" id="KW-0489">Methyltransferase</keyword>
<dbReference type="HAMAP" id="MF_00472">
    <property type="entry name" value="UbiG"/>
    <property type="match status" value="1"/>
</dbReference>
<evidence type="ECO:0000256" key="3">
    <source>
        <dbReference type="ARBA" id="ARBA00022688"/>
    </source>
</evidence>
<dbReference type="STRING" id="1051890.A0A3N4LMJ8"/>
<keyword evidence="7" id="KW-0830">Ubiquinone</keyword>
<gene>
    <name evidence="7" type="ORF">L211DRAFT_762779</name>
</gene>
<feature type="region of interest" description="Disordered" evidence="5">
    <location>
        <begin position="53"/>
        <end position="75"/>
    </location>
</feature>
<proteinExistence type="inferred from homology"/>
<dbReference type="FunCoup" id="A0A3N4LMJ8">
    <property type="interactions" value="333"/>
</dbReference>
<keyword evidence="8" id="KW-1185">Reference proteome</keyword>
<protein>
    <submittedName>
        <fullName evidence="7">Ubiquinone biosynthesis O-methyltransferase</fullName>
    </submittedName>
</protein>
<dbReference type="InterPro" id="IPR010233">
    <property type="entry name" value="UbiG_MeTrfase"/>
</dbReference>
<dbReference type="Gene3D" id="3.40.50.150">
    <property type="entry name" value="Vaccinia Virus protein VP39"/>
    <property type="match status" value="1"/>
</dbReference>